<dbReference type="EMBL" id="BSNM01000027">
    <property type="protein sequence ID" value="GLQ33592.1"/>
    <property type="molecule type" value="Genomic_DNA"/>
</dbReference>
<name>A0AA37SC79_9GAMM</name>
<dbReference type="GO" id="GO:0015562">
    <property type="term" value="F:efflux transmembrane transporter activity"/>
    <property type="evidence" value="ECO:0007669"/>
    <property type="project" value="TreeGrafter"/>
</dbReference>
<dbReference type="GO" id="GO:1990281">
    <property type="term" value="C:efflux pump complex"/>
    <property type="evidence" value="ECO:0007669"/>
    <property type="project" value="TreeGrafter"/>
</dbReference>
<comment type="caution">
    <text evidence="3">The sequence shown here is derived from an EMBL/GenBank/DDBJ whole genome shotgun (WGS) entry which is preliminary data.</text>
</comment>
<proteinExistence type="predicted"/>
<evidence type="ECO:0008006" key="5">
    <source>
        <dbReference type="Google" id="ProtNLM"/>
    </source>
</evidence>
<evidence type="ECO:0000313" key="4">
    <source>
        <dbReference type="Proteomes" id="UP001161389"/>
    </source>
</evidence>
<feature type="region of interest" description="Disordered" evidence="1">
    <location>
        <begin position="442"/>
        <end position="465"/>
    </location>
</feature>
<reference evidence="3" key="2">
    <citation type="submission" date="2023-01" db="EMBL/GenBank/DDBJ databases">
        <title>Draft genome sequence of Litoribrevibacter albus strain NBRC 110071.</title>
        <authorList>
            <person name="Sun Q."/>
            <person name="Mori K."/>
        </authorList>
    </citation>
    <scope>NUCLEOTIDE SEQUENCE</scope>
    <source>
        <strain evidence="3">NBRC 110071</strain>
    </source>
</reference>
<sequence length="465" mass="52297">MAALPNLLKRKWSFFIVVAVGFLVLVTVVKNKKPLPVIDVSEKATLVETIPLSERVMGAQIIAFGHVKPQKMWQAISEVEGRVTYKNPSLERGKFIDKDTVLLTIDPLHYELQLAQAKADFDSVTSELERLVIEENNLKLSLDIERNQLTIVEQEVKRKKSLLTKKLTSQSSYDQERRNLLVQRQKVQDLENQLKLIPSRKLVLDASHKVQQARVSDAERLLEKTVVKMPFTGLVVEENINEDELISPKQIMVVAHDWSEMEVEAQVGVHDMRRAMRTVPDEIKVSLQTANPSHLFPQAEVVMHTAGEEIIWLGQLTRISGEVDQSRGTVGLIVEVQQDLQHMEIRKRPPLVAGMFVEVRVTGNEQPFLAVPAKAVHDGRIYVRDQDKRLRIHPVRELFSNSGWVAIDSLSPDSGLKKGDEVIVTDLIPVIEGTLLKIPTELKTPVEPKTPADPASTSTPVVQEG</sequence>
<dbReference type="AlphaFoldDB" id="A0AA37SC79"/>
<dbReference type="Gene3D" id="1.10.287.470">
    <property type="entry name" value="Helix hairpin bin"/>
    <property type="match status" value="1"/>
</dbReference>
<gene>
    <name evidence="3" type="ORF">GCM10007876_40720</name>
</gene>
<dbReference type="PANTHER" id="PTHR30469">
    <property type="entry name" value="MULTIDRUG RESISTANCE PROTEIN MDTA"/>
    <property type="match status" value="1"/>
</dbReference>
<protein>
    <recommendedName>
        <fullName evidence="5">Efflux RND transporter periplasmic adaptor subunit</fullName>
    </recommendedName>
</protein>
<dbReference type="Proteomes" id="UP001161389">
    <property type="component" value="Unassembled WGS sequence"/>
</dbReference>
<dbReference type="RefSeq" id="WP_284384076.1">
    <property type="nucleotide sequence ID" value="NZ_BSNM01000027.1"/>
</dbReference>
<keyword evidence="4" id="KW-1185">Reference proteome</keyword>
<keyword evidence="2" id="KW-0472">Membrane</keyword>
<keyword evidence="2" id="KW-1133">Transmembrane helix</keyword>
<dbReference type="Gene3D" id="2.40.30.170">
    <property type="match status" value="1"/>
</dbReference>
<keyword evidence="2" id="KW-0812">Transmembrane</keyword>
<dbReference type="Gene3D" id="2.40.420.20">
    <property type="match status" value="1"/>
</dbReference>
<dbReference type="SUPFAM" id="SSF111369">
    <property type="entry name" value="HlyD-like secretion proteins"/>
    <property type="match status" value="1"/>
</dbReference>
<feature type="compositionally biased region" description="Polar residues" evidence="1">
    <location>
        <begin position="455"/>
        <end position="465"/>
    </location>
</feature>
<dbReference type="Gene3D" id="2.40.50.100">
    <property type="match status" value="1"/>
</dbReference>
<reference evidence="3" key="1">
    <citation type="journal article" date="2014" name="Int. J. Syst. Evol. Microbiol.">
        <title>Complete genome sequence of Corynebacterium casei LMG S-19264T (=DSM 44701T), isolated from a smear-ripened cheese.</title>
        <authorList>
            <consortium name="US DOE Joint Genome Institute (JGI-PGF)"/>
            <person name="Walter F."/>
            <person name="Albersmeier A."/>
            <person name="Kalinowski J."/>
            <person name="Ruckert C."/>
        </authorList>
    </citation>
    <scope>NUCLEOTIDE SEQUENCE</scope>
    <source>
        <strain evidence="3">NBRC 110071</strain>
    </source>
</reference>
<accession>A0AA37SC79</accession>
<feature type="transmembrane region" description="Helical" evidence="2">
    <location>
        <begin position="12"/>
        <end position="29"/>
    </location>
</feature>
<organism evidence="3 4">
    <name type="scientific">Litoribrevibacter albus</name>
    <dbReference type="NCBI Taxonomy" id="1473156"/>
    <lineage>
        <taxon>Bacteria</taxon>
        <taxon>Pseudomonadati</taxon>
        <taxon>Pseudomonadota</taxon>
        <taxon>Gammaproteobacteria</taxon>
        <taxon>Oceanospirillales</taxon>
        <taxon>Oceanospirillaceae</taxon>
        <taxon>Litoribrevibacter</taxon>
    </lineage>
</organism>
<evidence type="ECO:0000256" key="1">
    <source>
        <dbReference type="SAM" id="MobiDB-lite"/>
    </source>
</evidence>
<evidence type="ECO:0000256" key="2">
    <source>
        <dbReference type="SAM" id="Phobius"/>
    </source>
</evidence>
<evidence type="ECO:0000313" key="3">
    <source>
        <dbReference type="EMBL" id="GLQ33592.1"/>
    </source>
</evidence>
<dbReference type="PANTHER" id="PTHR30469:SF38">
    <property type="entry name" value="HLYD FAMILY SECRETION PROTEIN"/>
    <property type="match status" value="1"/>
</dbReference>